<dbReference type="GO" id="GO:0110031">
    <property type="term" value="P:negative regulation of G2/MI transition of meiotic cell cycle"/>
    <property type="evidence" value="ECO:0007669"/>
    <property type="project" value="TreeGrafter"/>
</dbReference>
<dbReference type="Proteomes" id="UP000054524">
    <property type="component" value="Unassembled WGS sequence"/>
</dbReference>
<dbReference type="Pfam" id="PF00069">
    <property type="entry name" value="Pkinase"/>
    <property type="match status" value="1"/>
</dbReference>
<dbReference type="AlphaFoldDB" id="A0A086J2N5"/>
<dbReference type="GeneID" id="77676498"/>
<dbReference type="PANTHER" id="PTHR11042">
    <property type="entry name" value="EUKARYOTIC TRANSLATION INITIATION FACTOR 2-ALPHA KINASE EIF2-ALPHA KINASE -RELATED"/>
    <property type="match status" value="1"/>
</dbReference>
<evidence type="ECO:0000256" key="3">
    <source>
        <dbReference type="ARBA" id="ARBA00022777"/>
    </source>
</evidence>
<gene>
    <name evidence="8" type="ORF">NESG_01525</name>
</gene>
<keyword evidence="2" id="KW-0547">Nucleotide-binding</keyword>
<keyword evidence="1" id="KW-0808">Transferase</keyword>
<proteinExistence type="inferred from homology"/>
<dbReference type="InterPro" id="IPR000719">
    <property type="entry name" value="Prot_kinase_dom"/>
</dbReference>
<dbReference type="PROSITE" id="PS50011">
    <property type="entry name" value="PROTEIN_KINASE_DOM"/>
    <property type="match status" value="1"/>
</dbReference>
<comment type="caution">
    <text evidence="8">The sequence shown here is derived from an EMBL/GenBank/DDBJ whole genome shotgun (WGS) entry which is preliminary data.</text>
</comment>
<dbReference type="Gene3D" id="1.10.510.10">
    <property type="entry name" value="Transferase(Phosphotransferase) domain 1"/>
    <property type="match status" value="1"/>
</dbReference>
<sequence>MEERWTHKEKENERSMDTDEISNKQAETHDNSEYTDDSPYDKENSPEDVVITALLARNAENEERPFITPKTPEKKHPVKHIANIETPFKLKIKRNTIKYKDSMKENTAIFRSAQIFQDLDRETEESEWFRKKRGRKEKTKIITESAQAVIKGHPGVCPVINYLSSHFLIKATIYTGTESEVHLVEEKSLPEIMQICTFCRNSKRPLEETLNESTPTIIKISRRKWTSNKERHTTIREAKFLHRLRNSSYITRIIKAWEENSLLHIQMAFCNKGTLREIIRQKGKYPNIVKYSVILQILKALKTIHSHNIIHLDIKPDNIYLHHANDQFTVKIGDFGISRSATDQTEIECDGDRLYMAPELLQNTCSFASDIYSAGLILIELLFEVLPVKGVDWSKIHREEKKRIVHESGISTNMYSIIKEMIEERPEKRPTAREVVRRIKAEIQLV</sequence>
<evidence type="ECO:0000256" key="6">
    <source>
        <dbReference type="SAM" id="MobiDB-lite"/>
    </source>
</evidence>
<organism evidence="8 9">
    <name type="scientific">Nematocida ausubeli (strain ATCC PRA-371 / ERTm2)</name>
    <name type="common">Nematode killer fungus</name>
    <dbReference type="NCBI Taxonomy" id="1913371"/>
    <lineage>
        <taxon>Eukaryota</taxon>
        <taxon>Fungi</taxon>
        <taxon>Fungi incertae sedis</taxon>
        <taxon>Microsporidia</taxon>
        <taxon>Nematocida</taxon>
    </lineage>
</organism>
<protein>
    <recommendedName>
        <fullName evidence="7">Protein kinase domain-containing protein</fullName>
    </recommendedName>
</protein>
<dbReference type="GO" id="GO:0004672">
    <property type="term" value="F:protein kinase activity"/>
    <property type="evidence" value="ECO:0007669"/>
    <property type="project" value="InterPro"/>
</dbReference>
<keyword evidence="3" id="KW-0418">Kinase</keyword>
<dbReference type="PANTHER" id="PTHR11042:SF190">
    <property type="entry name" value="MITOSIS INHIBITOR PROTEIN KINASE MIK1"/>
    <property type="match status" value="1"/>
</dbReference>
<dbReference type="EMBL" id="AKIJ01000003">
    <property type="protein sequence ID" value="KFG26403.1"/>
    <property type="molecule type" value="Genomic_DNA"/>
</dbReference>
<evidence type="ECO:0000259" key="7">
    <source>
        <dbReference type="PROSITE" id="PS50011"/>
    </source>
</evidence>
<dbReference type="RefSeq" id="XP_052904958.1">
    <property type="nucleotide sequence ID" value="XM_053049153.1"/>
</dbReference>
<feature type="region of interest" description="Disordered" evidence="6">
    <location>
        <begin position="1"/>
        <end position="46"/>
    </location>
</feature>
<dbReference type="InterPro" id="IPR008271">
    <property type="entry name" value="Ser/Thr_kinase_AS"/>
</dbReference>
<dbReference type="SMART" id="SM00220">
    <property type="entry name" value="S_TKc"/>
    <property type="match status" value="1"/>
</dbReference>
<evidence type="ECO:0000256" key="2">
    <source>
        <dbReference type="ARBA" id="ARBA00022741"/>
    </source>
</evidence>
<dbReference type="PROSITE" id="PS00108">
    <property type="entry name" value="PROTEIN_KINASE_ST"/>
    <property type="match status" value="1"/>
</dbReference>
<name>A0A086J2N5_NEMA1</name>
<evidence type="ECO:0000256" key="1">
    <source>
        <dbReference type="ARBA" id="ARBA00022679"/>
    </source>
</evidence>
<dbReference type="Gene3D" id="3.30.200.20">
    <property type="entry name" value="Phosphorylase Kinase, domain 1"/>
    <property type="match status" value="1"/>
</dbReference>
<dbReference type="SUPFAM" id="SSF56112">
    <property type="entry name" value="Protein kinase-like (PK-like)"/>
    <property type="match status" value="1"/>
</dbReference>
<dbReference type="InterPro" id="IPR011009">
    <property type="entry name" value="Kinase-like_dom_sf"/>
</dbReference>
<keyword evidence="9" id="KW-1185">Reference proteome</keyword>
<evidence type="ECO:0000313" key="8">
    <source>
        <dbReference type="EMBL" id="KFG26403.1"/>
    </source>
</evidence>
<keyword evidence="4" id="KW-0067">ATP-binding</keyword>
<accession>A0A086J2N5</accession>
<evidence type="ECO:0000256" key="5">
    <source>
        <dbReference type="ARBA" id="ARBA00037982"/>
    </source>
</evidence>
<comment type="similarity">
    <text evidence="5">Belongs to the protein kinase superfamily. Ser/Thr protein kinase family. GCN2 subfamily.</text>
</comment>
<dbReference type="GO" id="GO:0005634">
    <property type="term" value="C:nucleus"/>
    <property type="evidence" value="ECO:0007669"/>
    <property type="project" value="TreeGrafter"/>
</dbReference>
<dbReference type="HOGENOM" id="CLU_614062_0_0_1"/>
<evidence type="ECO:0000256" key="4">
    <source>
        <dbReference type="ARBA" id="ARBA00022840"/>
    </source>
</evidence>
<evidence type="ECO:0000313" key="9">
    <source>
        <dbReference type="Proteomes" id="UP000054524"/>
    </source>
</evidence>
<dbReference type="GO" id="GO:0005524">
    <property type="term" value="F:ATP binding"/>
    <property type="evidence" value="ECO:0007669"/>
    <property type="project" value="UniProtKB-KW"/>
</dbReference>
<feature type="compositionally biased region" description="Basic and acidic residues" evidence="6">
    <location>
        <begin position="1"/>
        <end position="17"/>
    </location>
</feature>
<dbReference type="InterPro" id="IPR050339">
    <property type="entry name" value="CC_SR_Kinase"/>
</dbReference>
<dbReference type="GO" id="GO:0005737">
    <property type="term" value="C:cytoplasm"/>
    <property type="evidence" value="ECO:0007669"/>
    <property type="project" value="TreeGrafter"/>
</dbReference>
<feature type="domain" description="Protein kinase" evidence="7">
    <location>
        <begin position="167"/>
        <end position="445"/>
    </location>
</feature>
<reference evidence="8 9" key="1">
    <citation type="journal article" date="2014" name="Genome Announc.">
        <title>Genome Sequence of the Microsporidian Species Nematocida sp1 Strain ERTm6 (ATCC PRA-372).</title>
        <authorList>
            <person name="Bakowski M.A."/>
            <person name="Priest M."/>
            <person name="Young S."/>
            <person name="Cuomo C.A."/>
            <person name="Troemel E.R."/>
        </authorList>
    </citation>
    <scope>NUCLEOTIDE SEQUENCE [LARGE SCALE GENOMIC DNA]</scope>
    <source>
        <strain evidence="8 9">ERTm6</strain>
    </source>
</reference>